<accession>A0A6I2KYN6</accession>
<name>A0A6I2KYN6_9BURK</name>
<keyword evidence="1" id="KW-1133">Transmembrane helix</keyword>
<feature type="transmembrane region" description="Helical" evidence="1">
    <location>
        <begin position="237"/>
        <end position="255"/>
    </location>
</feature>
<gene>
    <name evidence="3" type="ORF">GJ699_04905</name>
</gene>
<organism evidence="3 4">
    <name type="scientific">Duganella guangzhouensis</name>
    <dbReference type="NCBI Taxonomy" id="2666084"/>
    <lineage>
        <taxon>Bacteria</taxon>
        <taxon>Pseudomonadati</taxon>
        <taxon>Pseudomonadota</taxon>
        <taxon>Betaproteobacteria</taxon>
        <taxon>Burkholderiales</taxon>
        <taxon>Oxalobacteraceae</taxon>
        <taxon>Telluria group</taxon>
        <taxon>Duganella</taxon>
    </lineage>
</organism>
<dbReference type="EMBL" id="WKJK01000002">
    <property type="protein sequence ID" value="MRW89316.1"/>
    <property type="molecule type" value="Genomic_DNA"/>
</dbReference>
<feature type="domain" description="DUF4349" evidence="2">
    <location>
        <begin position="49"/>
        <end position="255"/>
    </location>
</feature>
<proteinExistence type="predicted"/>
<dbReference type="Pfam" id="PF14257">
    <property type="entry name" value="DUF4349"/>
    <property type="match status" value="1"/>
</dbReference>
<sequence length="265" mass="29331">MIWPFLTRGCERMNRILYLLCALCLIACSGREQGDMASVVAPKERDKFLAYEHAATIQTDEGKVKPLFDRLVAACEADRDNQCALMKSSVEGGRYEAAQLRMRAKSAGINKLLALAAAGGELARQETSVEDLARPVADNAKRLEMLHAYQQKLDKLARKPGLDADALIKLAKEQASVQSELEQANGEAAHLLARMNLDILNVTIQSRERQSFWTPVRYAAEGFGGNLSSGIASVVTGLAYLLPWLLVMALAFWLLRKLWRKVAKK</sequence>
<dbReference type="Proteomes" id="UP000433309">
    <property type="component" value="Unassembled WGS sequence"/>
</dbReference>
<dbReference type="InterPro" id="IPR025645">
    <property type="entry name" value="DUF4349"/>
</dbReference>
<reference evidence="3 4" key="1">
    <citation type="submission" date="2019-11" db="EMBL/GenBank/DDBJ databases">
        <title>Novel species isolated from a subtropical stream in China.</title>
        <authorList>
            <person name="Lu H."/>
        </authorList>
    </citation>
    <scope>NUCLEOTIDE SEQUENCE [LARGE SCALE GENOMIC DNA]</scope>
    <source>
        <strain evidence="3 4">FT80W</strain>
    </source>
</reference>
<evidence type="ECO:0000313" key="3">
    <source>
        <dbReference type="EMBL" id="MRW89316.1"/>
    </source>
</evidence>
<keyword evidence="4" id="KW-1185">Reference proteome</keyword>
<evidence type="ECO:0000259" key="2">
    <source>
        <dbReference type="Pfam" id="PF14257"/>
    </source>
</evidence>
<protein>
    <submittedName>
        <fullName evidence="3">DUF4349 domain-containing protein</fullName>
    </submittedName>
</protein>
<evidence type="ECO:0000256" key="1">
    <source>
        <dbReference type="SAM" id="Phobius"/>
    </source>
</evidence>
<keyword evidence="1" id="KW-0812">Transmembrane</keyword>
<comment type="caution">
    <text evidence="3">The sequence shown here is derived from an EMBL/GenBank/DDBJ whole genome shotgun (WGS) entry which is preliminary data.</text>
</comment>
<evidence type="ECO:0000313" key="4">
    <source>
        <dbReference type="Proteomes" id="UP000433309"/>
    </source>
</evidence>
<keyword evidence="1" id="KW-0472">Membrane</keyword>
<dbReference type="AlphaFoldDB" id="A0A6I2KYN6"/>